<organism evidence="3 4">
    <name type="scientific">Ambispora gerdemannii</name>
    <dbReference type="NCBI Taxonomy" id="144530"/>
    <lineage>
        <taxon>Eukaryota</taxon>
        <taxon>Fungi</taxon>
        <taxon>Fungi incertae sedis</taxon>
        <taxon>Mucoromycota</taxon>
        <taxon>Glomeromycotina</taxon>
        <taxon>Glomeromycetes</taxon>
        <taxon>Archaeosporales</taxon>
        <taxon>Ambisporaceae</taxon>
        <taxon>Ambispora</taxon>
    </lineage>
</organism>
<proteinExistence type="predicted"/>
<evidence type="ECO:0000256" key="1">
    <source>
        <dbReference type="SAM" id="MobiDB-lite"/>
    </source>
</evidence>
<evidence type="ECO:0000313" key="3">
    <source>
        <dbReference type="EMBL" id="CAG8433374.1"/>
    </source>
</evidence>
<feature type="transmembrane region" description="Helical" evidence="2">
    <location>
        <begin position="575"/>
        <end position="597"/>
    </location>
</feature>
<dbReference type="OrthoDB" id="2420894at2759"/>
<keyword evidence="2" id="KW-0472">Membrane</keyword>
<sequence length="839" mass="94087">MPMEKHTDYVNVEALIDNLVFITYLAEKNDTITTTNTSNTNKTKPVYLYGILVDLNGTIFSNQPLELGQSKLINGKYTTGTLYTNRITGTDQKKFFYVMDLTLIKLTLSLPSDDNPVPELLPLNIATFVIAPETLFPLVDGGYGMIYIIKDSNKNTTSDPTDVKYRVYVSFINTKEEVSENFLIYQSVIPLLSLSLNECNNELEDTGGGYLKRTIKKSSKGEKSSISESVYTKDGDFFSLWDFPEQISEQFTPIYGIFPNDTVWQMTQSVNGTWSILSTQFDLPNSKNTYENPFIVSMNVDTRNNISITFNKSIELSTGTITIYQKNSSGTTDTDYNNNDILRQKVSIQSGESSSFIALDEDGKTMYLKVLTSTFNRPSENYYLVMQSNFVKLVKTGEPLLGIRKDFNALVPPQDKVRKQDEPISGLLRLTTDGSQYLDSRNSKKDKEKFFSDLKLQLAKSIPVDPSRLSISSKCQYDPKSNGGKRTLFSIKITNEGTQTLRNTNIDISNDLNTLIKYKNVSPISEYPLTKYLDDEYGFVENESLWEPFGLFAIIGIVLLLVLFIFAYRVNSEAANMLIFFVALILLDFALDVTFLVKHGKDVSWLFLPSLLVLIISAGINFVGTTIILVRETTESQLFSKWFRNNTDIAILLALFGTVDVEIVRLLWSNLFDAKIFKAPVSDRTRAVIFWMSSLSLIIEDIPQLVFQVLYQTNSVKYSIIPLMTLVTSIIIVAHNVFGRCFLAANHLCMLTLHLDSKEPPANEADDEIGGIPASSQEDELENPAILQQFLSNNPSDQQLPPHAIVTASRQSTDDEDTDTIIGGSSFPEASSSAVGRSF</sequence>
<feature type="transmembrane region" description="Helical" evidence="2">
    <location>
        <begin position="603"/>
        <end position="629"/>
    </location>
</feature>
<feature type="transmembrane region" description="Helical" evidence="2">
    <location>
        <begin position="649"/>
        <end position="668"/>
    </location>
</feature>
<dbReference type="EMBL" id="CAJVPL010000005">
    <property type="protein sequence ID" value="CAG8433374.1"/>
    <property type="molecule type" value="Genomic_DNA"/>
</dbReference>
<gene>
    <name evidence="3" type="ORF">AGERDE_LOCUS108</name>
</gene>
<name>A0A9N8UYQ6_9GLOM</name>
<evidence type="ECO:0000313" key="4">
    <source>
        <dbReference type="Proteomes" id="UP000789831"/>
    </source>
</evidence>
<dbReference type="Proteomes" id="UP000789831">
    <property type="component" value="Unassembled WGS sequence"/>
</dbReference>
<keyword evidence="2" id="KW-1133">Transmembrane helix</keyword>
<keyword evidence="4" id="KW-1185">Reference proteome</keyword>
<feature type="compositionally biased region" description="Polar residues" evidence="1">
    <location>
        <begin position="828"/>
        <end position="839"/>
    </location>
</feature>
<comment type="caution">
    <text evidence="3">The sequence shown here is derived from an EMBL/GenBank/DDBJ whole genome shotgun (WGS) entry which is preliminary data.</text>
</comment>
<feature type="region of interest" description="Disordered" evidence="1">
    <location>
        <begin position="792"/>
        <end position="839"/>
    </location>
</feature>
<evidence type="ECO:0000256" key="2">
    <source>
        <dbReference type="SAM" id="Phobius"/>
    </source>
</evidence>
<dbReference type="AlphaFoldDB" id="A0A9N8UYQ6"/>
<keyword evidence="2" id="KW-0812">Transmembrane</keyword>
<feature type="transmembrane region" description="Helical" evidence="2">
    <location>
        <begin position="549"/>
        <end position="568"/>
    </location>
</feature>
<reference evidence="3" key="1">
    <citation type="submission" date="2021-06" db="EMBL/GenBank/DDBJ databases">
        <authorList>
            <person name="Kallberg Y."/>
            <person name="Tangrot J."/>
            <person name="Rosling A."/>
        </authorList>
    </citation>
    <scope>NUCLEOTIDE SEQUENCE</scope>
    <source>
        <strain evidence="3">MT106</strain>
    </source>
</reference>
<protein>
    <submittedName>
        <fullName evidence="3">8104_t:CDS:1</fullName>
    </submittedName>
</protein>
<accession>A0A9N8UYQ6</accession>
<feature type="transmembrane region" description="Helical" evidence="2">
    <location>
        <begin position="718"/>
        <end position="738"/>
    </location>
</feature>